<dbReference type="FunFam" id="3.10.450.10:FF:000009">
    <property type="entry name" value="Alpha-2-HS-glycoprotein 2"/>
    <property type="match status" value="1"/>
</dbReference>
<dbReference type="GO" id="GO:0031012">
    <property type="term" value="C:extracellular matrix"/>
    <property type="evidence" value="ECO:0007669"/>
    <property type="project" value="TreeGrafter"/>
</dbReference>
<keyword evidence="5" id="KW-1015">Disulfide bond</keyword>
<dbReference type="PROSITE" id="PS51529">
    <property type="entry name" value="CYSTATIN_FETUIN_A"/>
    <property type="match status" value="1"/>
</dbReference>
<evidence type="ECO:0000256" key="1">
    <source>
        <dbReference type="ARBA" id="ARBA00004613"/>
    </source>
</evidence>
<dbReference type="Pfam" id="PF00031">
    <property type="entry name" value="Cystatin"/>
    <property type="match status" value="1"/>
</dbReference>
<accession>A0A8C3NQ02</accession>
<dbReference type="Proteomes" id="UP000694382">
    <property type="component" value="Chromosome 9"/>
</dbReference>
<evidence type="ECO:0000313" key="7">
    <source>
        <dbReference type="Ensembl" id="ENSCPVP00000022028.1"/>
    </source>
</evidence>
<dbReference type="InterPro" id="IPR025760">
    <property type="entry name" value="Cystatin_Fetuin_A"/>
</dbReference>
<dbReference type="AlphaFoldDB" id="A0A8C3NQ02"/>
<dbReference type="Gene3D" id="3.10.450.10">
    <property type="match status" value="1"/>
</dbReference>
<dbReference type="PANTHER" id="PTHR13814">
    <property type="entry name" value="FETUIN"/>
    <property type="match status" value="1"/>
</dbReference>
<reference evidence="7" key="1">
    <citation type="submission" date="2020-02" db="EMBL/GenBank/DDBJ databases">
        <authorList>
            <person name="Enbody D E."/>
            <person name="Pettersson E M."/>
        </authorList>
    </citation>
    <scope>NUCLEOTIDE SEQUENCE [LARGE SCALE GENOMIC DNA]</scope>
</reference>
<evidence type="ECO:0000256" key="5">
    <source>
        <dbReference type="ARBA" id="ARBA00023157"/>
    </source>
</evidence>
<keyword evidence="3" id="KW-0732">Signal</keyword>
<dbReference type="GO" id="GO:0072562">
    <property type="term" value="C:blood microparticle"/>
    <property type="evidence" value="ECO:0007669"/>
    <property type="project" value="TreeGrafter"/>
</dbReference>
<dbReference type="InterPro" id="IPR046350">
    <property type="entry name" value="Cystatin_sf"/>
</dbReference>
<dbReference type="CDD" id="cd00042">
    <property type="entry name" value="CY"/>
    <property type="match status" value="2"/>
</dbReference>
<evidence type="ECO:0000256" key="3">
    <source>
        <dbReference type="ARBA" id="ARBA00022729"/>
    </source>
</evidence>
<keyword evidence="8" id="KW-1185">Reference proteome</keyword>
<sequence>MKALVALILLVQLPIHKAVPAAPPAPLGCDDPESEAAAEVAVNYINGHSHHGYKFALNRIEDIRVVPQGPNNDIIFLELDLLETTCPILSPTPLENCTVRSFAEHAVEGDCDVKLQKVNGILSVLASKCHSHADSSEDILKVCPDCSLLARMNDTEVLETVSAALNDYNSKTTDSYLRLLEIGRAKIQVISTAMSSLSRKHNISSTVIVHCYLVMFANRYNLLALIRPPDLLLISQLLCVILATGFPFTPVGDEATTFAFYLFSAALPFLSAKSVKHFSCFISISQGTLLLLSLLWVPRTALHKKLKPTWGLVSCCLRISL</sequence>
<evidence type="ECO:0000256" key="4">
    <source>
        <dbReference type="ARBA" id="ARBA00022737"/>
    </source>
</evidence>
<evidence type="ECO:0000313" key="8">
    <source>
        <dbReference type="Proteomes" id="UP000694382"/>
    </source>
</evidence>
<keyword evidence="4" id="KW-0677">Repeat</keyword>
<dbReference type="InterPro" id="IPR000010">
    <property type="entry name" value="Cystatin_dom"/>
</dbReference>
<dbReference type="GO" id="GO:0004869">
    <property type="term" value="F:cysteine-type endopeptidase inhibitor activity"/>
    <property type="evidence" value="ECO:0007669"/>
    <property type="project" value="InterPro"/>
</dbReference>
<keyword evidence="6" id="KW-0325">Glycoprotein</keyword>
<reference evidence="7" key="3">
    <citation type="submission" date="2025-09" db="UniProtKB">
        <authorList>
            <consortium name="Ensembl"/>
        </authorList>
    </citation>
    <scope>IDENTIFICATION</scope>
</reference>
<dbReference type="Ensembl" id="ENSCPVT00000023004.2">
    <property type="protein sequence ID" value="ENSCPVP00000022028.1"/>
    <property type="gene ID" value="ENSCPVG00000015813.2"/>
</dbReference>
<evidence type="ECO:0000256" key="6">
    <source>
        <dbReference type="ARBA" id="ARBA00023180"/>
    </source>
</evidence>
<evidence type="ECO:0000256" key="2">
    <source>
        <dbReference type="ARBA" id="ARBA00022525"/>
    </source>
</evidence>
<organism evidence="7 8">
    <name type="scientific">Geospiza parvula</name>
    <name type="common">Small tree-finch</name>
    <name type="synonym">Camarhynchus parvulus</name>
    <dbReference type="NCBI Taxonomy" id="87175"/>
    <lineage>
        <taxon>Eukaryota</taxon>
        <taxon>Metazoa</taxon>
        <taxon>Chordata</taxon>
        <taxon>Craniata</taxon>
        <taxon>Vertebrata</taxon>
        <taxon>Euteleostomi</taxon>
        <taxon>Archelosauria</taxon>
        <taxon>Archosauria</taxon>
        <taxon>Dinosauria</taxon>
        <taxon>Saurischia</taxon>
        <taxon>Theropoda</taxon>
        <taxon>Coelurosauria</taxon>
        <taxon>Aves</taxon>
        <taxon>Neognathae</taxon>
        <taxon>Neoaves</taxon>
        <taxon>Telluraves</taxon>
        <taxon>Australaves</taxon>
        <taxon>Passeriformes</taxon>
        <taxon>Thraupidae</taxon>
        <taxon>Camarhynchus</taxon>
    </lineage>
</organism>
<dbReference type="SMART" id="SM00043">
    <property type="entry name" value="CY"/>
    <property type="match status" value="1"/>
</dbReference>
<dbReference type="SUPFAM" id="SSF54403">
    <property type="entry name" value="Cystatin/monellin"/>
    <property type="match status" value="2"/>
</dbReference>
<proteinExistence type="predicted"/>
<dbReference type="InterPro" id="IPR050735">
    <property type="entry name" value="Kininogen_Fetuin_HRG"/>
</dbReference>
<reference evidence="7" key="2">
    <citation type="submission" date="2025-08" db="UniProtKB">
        <authorList>
            <consortium name="Ensembl"/>
        </authorList>
    </citation>
    <scope>IDENTIFICATION</scope>
</reference>
<name>A0A8C3NQ02_GEOPR</name>
<keyword evidence="2" id="KW-0964">Secreted</keyword>
<comment type="subcellular location">
    <subcellularLocation>
        <location evidence="1">Secreted</location>
    </subcellularLocation>
</comment>
<protein>
    <submittedName>
        <fullName evidence="7">Uncharacterized protein</fullName>
    </submittedName>
</protein>
<dbReference type="PANTHER" id="PTHR13814:SF6">
    <property type="entry name" value="ALPHA-2-HS-GLYCOPROTEIN"/>
    <property type="match status" value="1"/>
</dbReference>